<dbReference type="EMBL" id="FNVT01000001">
    <property type="protein sequence ID" value="SEF59418.1"/>
    <property type="molecule type" value="Genomic_DNA"/>
</dbReference>
<accession>A0A1H5TB78</accession>
<keyword evidence="3" id="KW-1185">Reference proteome</keyword>
<evidence type="ECO:0000259" key="1">
    <source>
        <dbReference type="Pfam" id="PF01872"/>
    </source>
</evidence>
<protein>
    <submittedName>
        <fullName evidence="2">Dihydrofolate reductase</fullName>
    </submittedName>
</protein>
<reference evidence="2 3" key="1">
    <citation type="submission" date="2016-10" db="EMBL/GenBank/DDBJ databases">
        <authorList>
            <person name="de Groot N.N."/>
        </authorList>
    </citation>
    <scope>NUCLEOTIDE SEQUENCE [LARGE SCALE GENOMIC DNA]</scope>
    <source>
        <strain evidence="2 3">CGMCC 4.7037</strain>
    </source>
</reference>
<dbReference type="Proteomes" id="UP000236732">
    <property type="component" value="Unassembled WGS sequence"/>
</dbReference>
<gene>
    <name evidence="2" type="ORF">SAMN05444920_101154</name>
</gene>
<dbReference type="InterPro" id="IPR024072">
    <property type="entry name" value="DHFR-like_dom_sf"/>
</dbReference>
<dbReference type="PANTHER" id="PTHR38011">
    <property type="entry name" value="DIHYDROFOLATE REDUCTASE FAMILY PROTEIN (AFU_ORTHOLOGUE AFUA_8G06820)"/>
    <property type="match status" value="1"/>
</dbReference>
<proteinExistence type="predicted"/>
<dbReference type="GO" id="GO:0008703">
    <property type="term" value="F:5-amino-6-(5-phosphoribosylamino)uracil reductase activity"/>
    <property type="evidence" value="ECO:0007669"/>
    <property type="project" value="InterPro"/>
</dbReference>
<evidence type="ECO:0000313" key="3">
    <source>
        <dbReference type="Proteomes" id="UP000236732"/>
    </source>
</evidence>
<dbReference type="RefSeq" id="WP_235029837.1">
    <property type="nucleotide sequence ID" value="NZ_FNVT01000001.1"/>
</dbReference>
<dbReference type="InterPro" id="IPR002734">
    <property type="entry name" value="RibDG_C"/>
</dbReference>
<dbReference type="Pfam" id="PF01872">
    <property type="entry name" value="RibD_C"/>
    <property type="match status" value="1"/>
</dbReference>
<dbReference type="GO" id="GO:0009231">
    <property type="term" value="P:riboflavin biosynthetic process"/>
    <property type="evidence" value="ECO:0007669"/>
    <property type="project" value="InterPro"/>
</dbReference>
<dbReference type="InterPro" id="IPR050765">
    <property type="entry name" value="Riboflavin_Biosynth_HTPR"/>
</dbReference>
<dbReference type="Gene3D" id="3.40.430.10">
    <property type="entry name" value="Dihydrofolate Reductase, subunit A"/>
    <property type="match status" value="1"/>
</dbReference>
<feature type="domain" description="Bacterial bifunctional deaminase-reductase C-terminal" evidence="1">
    <location>
        <begin position="85"/>
        <end position="250"/>
    </location>
</feature>
<sequence>MSSLVLLNPQLDDKKRTIDSHPYRHDDYLDDDVARRLAEQGSITFTLALKHGRPLLNGSLSDPGHRLRRLRQIRSTGRRSQTMGKVIASATVSLDGFIADESDGVGPLFDWYQNGDVPFNGGDPERVFHVSAASAAYMEETWSQVGTAVIGRRLFDITNGWNGRPAAGDAVFVVTHRPPTDWPFPDAPFTFVTDGLASAIARAKAAAGDKDVSLTGGDLLGQALAAGLVDELQVDLVPVVFGKGVRFFGAYDGPPALLGNPKIVQGDRVTHLRYDVRR</sequence>
<organism evidence="2 3">
    <name type="scientific">Nonomuraea solani</name>
    <dbReference type="NCBI Taxonomy" id="1144553"/>
    <lineage>
        <taxon>Bacteria</taxon>
        <taxon>Bacillati</taxon>
        <taxon>Actinomycetota</taxon>
        <taxon>Actinomycetes</taxon>
        <taxon>Streptosporangiales</taxon>
        <taxon>Streptosporangiaceae</taxon>
        <taxon>Nonomuraea</taxon>
    </lineage>
</organism>
<dbReference type="PANTHER" id="PTHR38011:SF12">
    <property type="entry name" value="BIFUNCTIONAL DEAMINASE-REDUCTASE DOMAIN PROTEIN"/>
    <property type="match status" value="1"/>
</dbReference>
<evidence type="ECO:0000313" key="2">
    <source>
        <dbReference type="EMBL" id="SEF59418.1"/>
    </source>
</evidence>
<dbReference type="AlphaFoldDB" id="A0A1H5TB78"/>
<dbReference type="SUPFAM" id="SSF53597">
    <property type="entry name" value="Dihydrofolate reductase-like"/>
    <property type="match status" value="1"/>
</dbReference>
<name>A0A1H5TB78_9ACTN</name>